<evidence type="ECO:0000256" key="4">
    <source>
        <dbReference type="RuleBase" id="RU004508"/>
    </source>
</evidence>
<sequence length="375" mass="41544">MQVPVSRPQVSPQEVDFVNQALRENAVSGVYGQFIERFEAEFAAFCDVKHAVSCSNGTTALHLALAAAGIKAGDEILVSTLTNMASFFAVLYCGAKPIPVDIDPDTLTMDPEDLRRKLTPQSRGIMVVHLFGHPTDMDSVDEIARANNLIVFEDCAEAHGALYKGRKVGGLSHASGFSFFANKVLTTGEGGMLTTNDPAIAAKARSLKALAFGTHNKFMHEDIGFNYRMTNLQAALGCGQMLRAEALVERRREIARFYTAAFSNLSDHLILPGEKSWAKSVYWMYHVVLKEHLVLHRAAIMADLKAVGVETREGFIPYNLQKIFIDRGWTREEDCPNANKVAYASFYLPTGPDISQVELEYVVENFLSILKRYVR</sequence>
<reference evidence="5 6" key="1">
    <citation type="submission" date="2018-10" db="EMBL/GenBank/DDBJ databases">
        <title>Genomic Encyclopedia of Type Strains, Phase IV (KMG-IV): sequencing the most valuable type-strain genomes for metagenomic binning, comparative biology and taxonomic classification.</title>
        <authorList>
            <person name="Goeker M."/>
        </authorList>
    </citation>
    <scope>NUCLEOTIDE SEQUENCE [LARGE SCALE GENOMIC DNA]</scope>
    <source>
        <strain evidence="5 6">DSM 23841</strain>
    </source>
</reference>
<dbReference type="PANTHER" id="PTHR30244">
    <property type="entry name" value="TRANSAMINASE"/>
    <property type="match status" value="1"/>
</dbReference>
<dbReference type="InterPro" id="IPR015422">
    <property type="entry name" value="PyrdxlP-dep_Trfase_small"/>
</dbReference>
<dbReference type="AlphaFoldDB" id="A0A495WFZ8"/>
<dbReference type="GO" id="GO:0000271">
    <property type="term" value="P:polysaccharide biosynthetic process"/>
    <property type="evidence" value="ECO:0007669"/>
    <property type="project" value="TreeGrafter"/>
</dbReference>
<dbReference type="EMBL" id="RBXP01000013">
    <property type="protein sequence ID" value="RKT59643.1"/>
    <property type="molecule type" value="Genomic_DNA"/>
</dbReference>
<dbReference type="PANTHER" id="PTHR30244:SF34">
    <property type="entry name" value="DTDP-4-AMINO-4,6-DIDEOXYGALACTOSE TRANSAMINASE"/>
    <property type="match status" value="1"/>
</dbReference>
<proteinExistence type="inferred from homology"/>
<comment type="caution">
    <text evidence="5">The sequence shown here is derived from an EMBL/GenBank/DDBJ whole genome shotgun (WGS) entry which is preliminary data.</text>
</comment>
<comment type="similarity">
    <text evidence="1 4">Belongs to the DegT/DnrJ/EryC1 family.</text>
</comment>
<dbReference type="InterPro" id="IPR015424">
    <property type="entry name" value="PyrdxlP-dep_Trfase"/>
</dbReference>
<dbReference type="PIRSF" id="PIRSF000390">
    <property type="entry name" value="PLP_StrS"/>
    <property type="match status" value="1"/>
</dbReference>
<feature type="modified residue" description="N6-(pyridoxal phosphate)lysine" evidence="3">
    <location>
        <position position="183"/>
    </location>
</feature>
<keyword evidence="6" id="KW-1185">Reference proteome</keyword>
<gene>
    <name evidence="5" type="ORF">DFR40_1532</name>
</gene>
<evidence type="ECO:0000313" key="5">
    <source>
        <dbReference type="EMBL" id="RKT59643.1"/>
    </source>
</evidence>
<accession>A0A495WFZ8</accession>
<dbReference type="InterPro" id="IPR015421">
    <property type="entry name" value="PyrdxlP-dep_Trfase_major"/>
</dbReference>
<feature type="active site" description="Proton acceptor" evidence="2">
    <location>
        <position position="183"/>
    </location>
</feature>
<evidence type="ECO:0000256" key="3">
    <source>
        <dbReference type="PIRSR" id="PIRSR000390-2"/>
    </source>
</evidence>
<dbReference type="Gene3D" id="3.90.1150.10">
    <property type="entry name" value="Aspartate Aminotransferase, domain 1"/>
    <property type="match status" value="1"/>
</dbReference>
<dbReference type="Pfam" id="PF01041">
    <property type="entry name" value="DegT_DnrJ_EryC1"/>
    <property type="match status" value="1"/>
</dbReference>
<dbReference type="GO" id="GO:0030170">
    <property type="term" value="F:pyridoxal phosphate binding"/>
    <property type="evidence" value="ECO:0007669"/>
    <property type="project" value="TreeGrafter"/>
</dbReference>
<dbReference type="OrthoDB" id="9804264at2"/>
<keyword evidence="3 4" id="KW-0663">Pyridoxal phosphate</keyword>
<dbReference type="CDD" id="cd00616">
    <property type="entry name" value="AHBA_syn"/>
    <property type="match status" value="1"/>
</dbReference>
<organism evidence="5 6">
    <name type="scientific">Azonexus fungiphilus</name>
    <dbReference type="NCBI Taxonomy" id="146940"/>
    <lineage>
        <taxon>Bacteria</taxon>
        <taxon>Pseudomonadati</taxon>
        <taxon>Pseudomonadota</taxon>
        <taxon>Betaproteobacteria</taxon>
        <taxon>Rhodocyclales</taxon>
        <taxon>Azonexaceae</taxon>
        <taxon>Azonexus</taxon>
    </lineage>
</organism>
<dbReference type="SUPFAM" id="SSF53383">
    <property type="entry name" value="PLP-dependent transferases"/>
    <property type="match status" value="1"/>
</dbReference>
<dbReference type="InterPro" id="IPR000653">
    <property type="entry name" value="DegT/StrS_aminotransferase"/>
</dbReference>
<dbReference type="Proteomes" id="UP000270626">
    <property type="component" value="Unassembled WGS sequence"/>
</dbReference>
<dbReference type="RefSeq" id="WP_121457868.1">
    <property type="nucleotide sequence ID" value="NZ_RBXP01000013.1"/>
</dbReference>
<name>A0A495WFZ8_9RHOO</name>
<evidence type="ECO:0000256" key="2">
    <source>
        <dbReference type="PIRSR" id="PIRSR000390-1"/>
    </source>
</evidence>
<evidence type="ECO:0000256" key="1">
    <source>
        <dbReference type="ARBA" id="ARBA00037999"/>
    </source>
</evidence>
<protein>
    <submittedName>
        <fullName evidence="5">Perosamine synthetase</fullName>
    </submittedName>
</protein>
<dbReference type="Gene3D" id="3.40.640.10">
    <property type="entry name" value="Type I PLP-dependent aspartate aminotransferase-like (Major domain)"/>
    <property type="match status" value="1"/>
</dbReference>
<evidence type="ECO:0000313" key="6">
    <source>
        <dbReference type="Proteomes" id="UP000270626"/>
    </source>
</evidence>
<dbReference type="GO" id="GO:0008483">
    <property type="term" value="F:transaminase activity"/>
    <property type="evidence" value="ECO:0007669"/>
    <property type="project" value="TreeGrafter"/>
</dbReference>